<dbReference type="EMBL" id="JBIAPI010000012">
    <property type="protein sequence ID" value="MFF3228024.1"/>
    <property type="molecule type" value="Genomic_DNA"/>
</dbReference>
<comment type="similarity">
    <text evidence="2 6">Belongs to the group II decarboxylase family.</text>
</comment>
<evidence type="ECO:0000256" key="5">
    <source>
        <dbReference type="ARBA" id="ARBA00023239"/>
    </source>
</evidence>
<evidence type="ECO:0000313" key="8">
    <source>
        <dbReference type="Proteomes" id="UP001601948"/>
    </source>
</evidence>
<dbReference type="PANTHER" id="PTHR11999">
    <property type="entry name" value="GROUP II PYRIDOXAL-5-PHOSPHATE DECARBOXYLASE"/>
    <property type="match status" value="1"/>
</dbReference>
<dbReference type="Gene3D" id="3.90.1150.10">
    <property type="entry name" value="Aspartate Aminotransferase, domain 1"/>
    <property type="match status" value="1"/>
</dbReference>
<evidence type="ECO:0000256" key="4">
    <source>
        <dbReference type="ARBA" id="ARBA00022898"/>
    </source>
</evidence>
<dbReference type="SUPFAM" id="SSF53383">
    <property type="entry name" value="PLP-dependent transferases"/>
    <property type="match status" value="1"/>
</dbReference>
<proteinExistence type="inferred from homology"/>
<dbReference type="Gene3D" id="3.40.640.10">
    <property type="entry name" value="Type I PLP-dependent aspartate aminotransferase-like (Major domain)"/>
    <property type="match status" value="1"/>
</dbReference>
<keyword evidence="3" id="KW-0210">Decarboxylase</keyword>
<keyword evidence="8" id="KW-1185">Reference proteome</keyword>
<organism evidence="7 8">
    <name type="scientific">Nocardia suismassiliense</name>
    <dbReference type="NCBI Taxonomy" id="2077092"/>
    <lineage>
        <taxon>Bacteria</taxon>
        <taxon>Bacillati</taxon>
        <taxon>Actinomycetota</taxon>
        <taxon>Actinomycetes</taxon>
        <taxon>Mycobacteriales</taxon>
        <taxon>Nocardiaceae</taxon>
        <taxon>Nocardia</taxon>
    </lineage>
</organism>
<comment type="cofactor">
    <cofactor evidence="1 6">
        <name>pyridoxal 5'-phosphate</name>
        <dbReference type="ChEBI" id="CHEBI:597326"/>
    </cofactor>
</comment>
<accession>A0ABW6R3I9</accession>
<sequence length="463" mass="49124">MDENLANDLAELPALLDAVRASATDLLTGIDTRPVARAPKEVGPEELPEHGVGLRRALALFRERWEPGFSGSAGPRYLGFVTGGATPASVAGDWLTGVLDQNAMSGEDSTAIELEQQTVDWIGRLFGLDQHTGAFVSGATMSNFVGLAIAREWLGEQRGISVAQAGVGALGPVPVLSGTPHSSIVKSLSMLGIGRDSVRLVPTLPGREAVDVARLGKALAALDGRPAIVVANAGTVNTVDFDDLRAIAALRQRYPFWLHVDGAFGAFAALSPEHAALVDGLGEADSVCVDLHKWLNVPYDAAVQFSRHRDLQLRVFLNSAAYLTAPTGTPDFGHLVPENSRRLRALAAWFSLTAYGRDGHQDIVRRNISCANNLAEQLTATGLLRLTAPVRLNVVCFTLADRATAERVDALAEAIAETGETFVTPTVYEGQPALRAAFSNWRTTDNDVDRAAKAITAAALALA</sequence>
<dbReference type="RefSeq" id="WP_387724486.1">
    <property type="nucleotide sequence ID" value="NZ_JBIAPI010000012.1"/>
</dbReference>
<reference evidence="7 8" key="1">
    <citation type="submission" date="2024-10" db="EMBL/GenBank/DDBJ databases">
        <title>The Natural Products Discovery Center: Release of the First 8490 Sequenced Strains for Exploring Actinobacteria Biosynthetic Diversity.</title>
        <authorList>
            <person name="Kalkreuter E."/>
            <person name="Kautsar S.A."/>
            <person name="Yang D."/>
            <person name="Bader C.D."/>
            <person name="Teijaro C.N."/>
            <person name="Fluegel L."/>
            <person name="Davis C.M."/>
            <person name="Simpson J.R."/>
            <person name="Lauterbach L."/>
            <person name="Steele A.D."/>
            <person name="Gui C."/>
            <person name="Meng S."/>
            <person name="Li G."/>
            <person name="Viehrig K."/>
            <person name="Ye F."/>
            <person name="Su P."/>
            <person name="Kiefer A.F."/>
            <person name="Nichols A."/>
            <person name="Cepeda A.J."/>
            <person name="Yan W."/>
            <person name="Fan B."/>
            <person name="Jiang Y."/>
            <person name="Adhikari A."/>
            <person name="Zheng C.-J."/>
            <person name="Schuster L."/>
            <person name="Cowan T.M."/>
            <person name="Smanski M.J."/>
            <person name="Chevrette M.G."/>
            <person name="De Carvalho L.P.S."/>
            <person name="Shen B."/>
        </authorList>
    </citation>
    <scope>NUCLEOTIDE SEQUENCE [LARGE SCALE GENOMIC DNA]</scope>
    <source>
        <strain evidence="7 8">NPDC003040</strain>
    </source>
</reference>
<dbReference type="PROSITE" id="PS00392">
    <property type="entry name" value="DDC_GAD_HDC_YDC"/>
    <property type="match status" value="1"/>
</dbReference>
<evidence type="ECO:0000256" key="3">
    <source>
        <dbReference type="ARBA" id="ARBA00022793"/>
    </source>
</evidence>
<dbReference type="InterPro" id="IPR010977">
    <property type="entry name" value="Aromatic_deC"/>
</dbReference>
<dbReference type="InterPro" id="IPR021115">
    <property type="entry name" value="Pyridoxal-P_BS"/>
</dbReference>
<dbReference type="Proteomes" id="UP001601948">
    <property type="component" value="Unassembled WGS sequence"/>
</dbReference>
<gene>
    <name evidence="7" type="ORF">ACFYV7_34865</name>
</gene>
<keyword evidence="4 6" id="KW-0663">Pyridoxal phosphate</keyword>
<evidence type="ECO:0000256" key="6">
    <source>
        <dbReference type="RuleBase" id="RU000382"/>
    </source>
</evidence>
<dbReference type="PRINTS" id="PR00800">
    <property type="entry name" value="YHDCRBOXLASE"/>
</dbReference>
<dbReference type="InterPro" id="IPR015424">
    <property type="entry name" value="PyrdxlP-dep_Trfase"/>
</dbReference>
<keyword evidence="5 6" id="KW-0456">Lyase</keyword>
<comment type="caution">
    <text evidence="7">The sequence shown here is derived from an EMBL/GenBank/DDBJ whole genome shotgun (WGS) entry which is preliminary data.</text>
</comment>
<dbReference type="InterPro" id="IPR015422">
    <property type="entry name" value="PyrdxlP-dep_Trfase_small"/>
</dbReference>
<dbReference type="InterPro" id="IPR002129">
    <property type="entry name" value="PyrdxlP-dep_de-COase"/>
</dbReference>
<dbReference type="InterPro" id="IPR015421">
    <property type="entry name" value="PyrdxlP-dep_Trfase_major"/>
</dbReference>
<dbReference type="PANTHER" id="PTHR11999:SF70">
    <property type="entry name" value="MIP05841P"/>
    <property type="match status" value="1"/>
</dbReference>
<dbReference type="Pfam" id="PF00282">
    <property type="entry name" value="Pyridoxal_deC"/>
    <property type="match status" value="1"/>
</dbReference>
<protein>
    <submittedName>
        <fullName evidence="7">Pyridoxal phosphate-dependent decarboxylase family protein</fullName>
    </submittedName>
</protein>
<name>A0ABW6R3I9_9NOCA</name>
<evidence type="ECO:0000256" key="1">
    <source>
        <dbReference type="ARBA" id="ARBA00001933"/>
    </source>
</evidence>
<evidence type="ECO:0000256" key="2">
    <source>
        <dbReference type="ARBA" id="ARBA00009533"/>
    </source>
</evidence>
<evidence type="ECO:0000313" key="7">
    <source>
        <dbReference type="EMBL" id="MFF3228024.1"/>
    </source>
</evidence>